<feature type="domain" description="Cupin type-2" evidence="2">
    <location>
        <begin position="39"/>
        <end position="107"/>
    </location>
</feature>
<dbReference type="InterPro" id="IPR014710">
    <property type="entry name" value="RmlC-like_jellyroll"/>
</dbReference>
<dbReference type="SUPFAM" id="SSF51182">
    <property type="entry name" value="RmlC-like cupins"/>
    <property type="match status" value="1"/>
</dbReference>
<dbReference type="AlphaFoldDB" id="A0A844QF66"/>
<protein>
    <submittedName>
        <fullName evidence="3">Cupin domain-containing protein</fullName>
    </submittedName>
</protein>
<proteinExistence type="predicted"/>
<sequence length="126" mass="13728">MRPEWFIAGETGSEVFTGERCFITELLNSEKSPDVSLALARVAPGVTTQLHRLDGVAERYIVRKGRGTVEIDGRRQRLGPGDQVLIAAGAAQRIANDGPDDLEFYCLCTPRFTPACYVDLEDGGEG</sequence>
<dbReference type="InterPro" id="IPR051610">
    <property type="entry name" value="GPI/OXD"/>
</dbReference>
<dbReference type="CDD" id="cd02214">
    <property type="entry name" value="cupin_MJ1618"/>
    <property type="match status" value="1"/>
</dbReference>
<comment type="caution">
    <text evidence="3">The sequence shown here is derived from an EMBL/GenBank/DDBJ whole genome shotgun (WGS) entry which is preliminary data.</text>
</comment>
<keyword evidence="4" id="KW-1185">Reference proteome</keyword>
<dbReference type="InterPro" id="IPR011051">
    <property type="entry name" value="RmlC_Cupin_sf"/>
</dbReference>
<dbReference type="GO" id="GO:0046872">
    <property type="term" value="F:metal ion binding"/>
    <property type="evidence" value="ECO:0007669"/>
    <property type="project" value="UniProtKB-KW"/>
</dbReference>
<dbReference type="PANTHER" id="PTHR35848:SF6">
    <property type="entry name" value="CUPIN TYPE-2 DOMAIN-CONTAINING PROTEIN"/>
    <property type="match status" value="1"/>
</dbReference>
<dbReference type="Proteomes" id="UP000463224">
    <property type="component" value="Unassembled WGS sequence"/>
</dbReference>
<dbReference type="InterPro" id="IPR013096">
    <property type="entry name" value="Cupin_2"/>
</dbReference>
<gene>
    <name evidence="3" type="ORF">GN330_05560</name>
</gene>
<evidence type="ECO:0000313" key="3">
    <source>
        <dbReference type="EMBL" id="MVA96713.1"/>
    </source>
</evidence>
<name>A0A844QF66_9HYPH</name>
<evidence type="ECO:0000259" key="2">
    <source>
        <dbReference type="Pfam" id="PF07883"/>
    </source>
</evidence>
<dbReference type="EMBL" id="WPHG01000001">
    <property type="protein sequence ID" value="MVA96713.1"/>
    <property type="molecule type" value="Genomic_DNA"/>
</dbReference>
<dbReference type="Gene3D" id="2.60.120.10">
    <property type="entry name" value="Jelly Rolls"/>
    <property type="match status" value="1"/>
</dbReference>
<keyword evidence="1" id="KW-0479">Metal-binding</keyword>
<accession>A0A844QF66</accession>
<organism evidence="3 4">
    <name type="scientific">Nitratireductor arenosus</name>
    <dbReference type="NCBI Taxonomy" id="2682096"/>
    <lineage>
        <taxon>Bacteria</taxon>
        <taxon>Pseudomonadati</taxon>
        <taxon>Pseudomonadota</taxon>
        <taxon>Alphaproteobacteria</taxon>
        <taxon>Hyphomicrobiales</taxon>
        <taxon>Phyllobacteriaceae</taxon>
        <taxon>Nitratireductor</taxon>
    </lineage>
</organism>
<dbReference type="Pfam" id="PF07883">
    <property type="entry name" value="Cupin_2"/>
    <property type="match status" value="1"/>
</dbReference>
<reference evidence="3 4" key="1">
    <citation type="submission" date="2019-12" db="EMBL/GenBank/DDBJ databases">
        <title>Nitratireductor arenosus sp. nov., Isolated from sea sand, Jeju island, South Korea.</title>
        <authorList>
            <person name="Kim W."/>
        </authorList>
    </citation>
    <scope>NUCLEOTIDE SEQUENCE [LARGE SCALE GENOMIC DNA]</scope>
    <source>
        <strain evidence="3 4">CAU 1489</strain>
    </source>
</reference>
<evidence type="ECO:0000313" key="4">
    <source>
        <dbReference type="Proteomes" id="UP000463224"/>
    </source>
</evidence>
<dbReference type="PANTHER" id="PTHR35848">
    <property type="entry name" value="OXALATE-BINDING PROTEIN"/>
    <property type="match status" value="1"/>
</dbReference>
<evidence type="ECO:0000256" key="1">
    <source>
        <dbReference type="ARBA" id="ARBA00022723"/>
    </source>
</evidence>
<dbReference type="RefSeq" id="WP_156711626.1">
    <property type="nucleotide sequence ID" value="NZ_WPHG01000001.1"/>
</dbReference>